<feature type="signal peptide" evidence="7">
    <location>
        <begin position="1"/>
        <end position="22"/>
    </location>
</feature>
<evidence type="ECO:0000256" key="6">
    <source>
        <dbReference type="SAM" id="Phobius"/>
    </source>
</evidence>
<keyword evidence="4 6" id="KW-0472">Membrane</keyword>
<dbReference type="PANTHER" id="PTHR13802:SF60">
    <property type="entry name" value="PROTEIN CBG06057"/>
    <property type="match status" value="1"/>
</dbReference>
<dbReference type="InterPro" id="IPR005533">
    <property type="entry name" value="AMOP_dom"/>
</dbReference>
<evidence type="ECO:0000313" key="10">
    <source>
        <dbReference type="EMBL" id="OZC10576.1"/>
    </source>
</evidence>
<dbReference type="InterPro" id="IPR057017">
    <property type="entry name" value="F54D1_6-like_C"/>
</dbReference>
<dbReference type="InterPro" id="IPR003886">
    <property type="entry name" value="NIDO_dom"/>
</dbReference>
<dbReference type="GO" id="GO:0007160">
    <property type="term" value="P:cell-matrix adhesion"/>
    <property type="evidence" value="ECO:0007669"/>
    <property type="project" value="InterPro"/>
</dbReference>
<dbReference type="Proteomes" id="UP000242913">
    <property type="component" value="Unassembled WGS sequence"/>
</dbReference>
<evidence type="ECO:0000259" key="9">
    <source>
        <dbReference type="PROSITE" id="PS51220"/>
    </source>
</evidence>
<evidence type="ECO:0000259" key="8">
    <source>
        <dbReference type="PROSITE" id="PS50856"/>
    </source>
</evidence>
<feature type="region of interest" description="Disordered" evidence="5">
    <location>
        <begin position="1213"/>
        <end position="1240"/>
    </location>
</feature>
<feature type="chain" id="PRO_5012940918" description="AMOP domain protein" evidence="7">
    <location>
        <begin position="23"/>
        <end position="1352"/>
    </location>
</feature>
<dbReference type="Pfam" id="PF24469">
    <property type="entry name" value="F54D1_6_C"/>
    <property type="match status" value="1"/>
</dbReference>
<dbReference type="PANTHER" id="PTHR13802">
    <property type="entry name" value="MUCIN 4-RELATED"/>
    <property type="match status" value="1"/>
</dbReference>
<dbReference type="Pfam" id="PF24464">
    <property type="entry name" value="Ig_F54D1_6_2"/>
    <property type="match status" value="1"/>
</dbReference>
<keyword evidence="2 6" id="KW-0812">Transmembrane</keyword>
<evidence type="ECO:0000313" key="11">
    <source>
        <dbReference type="Proteomes" id="UP000242913"/>
    </source>
</evidence>
<dbReference type="Pfam" id="PF24678">
    <property type="entry name" value="DUF7658"/>
    <property type="match status" value="1"/>
</dbReference>
<keyword evidence="11" id="KW-1185">Reference proteome</keyword>
<feature type="domain" description="AMOP" evidence="8">
    <location>
        <begin position="479"/>
        <end position="665"/>
    </location>
</feature>
<protein>
    <recommendedName>
        <fullName evidence="12">AMOP domain protein</fullName>
    </recommendedName>
</protein>
<dbReference type="SMART" id="SM00539">
    <property type="entry name" value="NIDO"/>
    <property type="match status" value="1"/>
</dbReference>
<dbReference type="GO" id="GO:0016020">
    <property type="term" value="C:membrane"/>
    <property type="evidence" value="ECO:0007669"/>
    <property type="project" value="UniProtKB-SubCell"/>
</dbReference>
<evidence type="ECO:0000256" key="2">
    <source>
        <dbReference type="ARBA" id="ARBA00022692"/>
    </source>
</evidence>
<accession>A0A238C081</accession>
<name>A0A238C081_9BILA</name>
<feature type="domain" description="NIDO" evidence="9">
    <location>
        <begin position="158"/>
        <end position="311"/>
    </location>
</feature>
<gene>
    <name evidence="10" type="ORF">X798_02325</name>
</gene>
<sequence>MILPSIFLFTTIIACLTLPSFAQQIPQQNPVPSSNQQNLNPGQEGAKIFTGGDTNSGYVNLVPFGPEAGDQKVHPGMLTSGQTINLHMFFPFYGGLYNYSVLSVNGYIAFATVLDQGPTINVGVESTNWPQQQDPAMIAPYLCKQQIVQNPSPGLKTGVYYRLMLRQSLFGRGNIPFGGTMEQSKGVAGAAAFRADAALVVTWYNTASAIVGRSDIDAGQLSTYQAIWLTDQPGRLSYVILNYDKLGFDAADFRMNSRSGRCQALFNGGNHTGSVPVDPTFMYKNTPTVLAQRSGVPHMVRGRYMFRVDDVVRPAGCSNKTGGTYPMLIYPNIANMLGETSVDVNALCLDRSQTYVLMIEQRQTATCTVINSAIARCHLPKVYDWGTKTVYFQPQSGSHQDDKAFVGYIYFVPPTLDPMRLDIGNIYEWFKNPIMQTVMPITWYPRNFTNPDLDYKDYNVRISDDQLYSVQLGLYVIGYREAADDQVEKWYMTDWERTNTLYSYRFGYLKLAPITASDDTSQHLAQLPSGLVSPPISIHWLWTINNPLFVSSSYSQQDAESRMQFVSTKATEICHDWRFRTHYGQVCCYDEEGKLMQTTYQPVIKVTDDTPYNPGFPLRAYEFGTDPYIGQFEVPGLSTFYHDYMPYFFCCKYAKFRCQLFYWRRPSSGCQQYQPPAVGEALGAVSFNTIDNDKFIFNEPGVFTLLYIPKTVTTPEVRIQVRLERYPDRRVDFSLLGRQIGQANLVQPTNATVITGIAIEATGTDRVHVVARKDTRRFRYRTSVIVGNILRYFDVMRIQRFRGVMVYVNNVERGQPEIYVVLEEAQVGIRIRESYNLDIDRLSMYQESMGLLDIELSVPPQYGVRPDGDKTREQDMRTRYNLPRVSGLMRPFPDQTSASFLSGLGLNDVNAEGIRQQIISNYLIPGTGETSSRQTVAGTLSQNIPTDNMFTTSQDIDKKFEVFPEVHIKSEPIYKTSAEYETGRYRFVPMTGHMLSQRLQTCRDLQLNDRTNWQPLQNLYEQQYGFHYCPDNPSQIIQECGDSVSCLNDYTLFNARVLGMEAQNSWNSFSNDRMHASRHYNSCGPIMIEYPEYLMKTPVLSSGYLEGDVARFDCFQTHWIKGDYEYKCGIVVDYNDPQSYRFEWNKGSQPWCRSREKDNLFKWLTAIFSTIGIIMAIVLIFLCCWTLKQKRRQQAEEKISSLYKVPIRGSMSSETKPFTKARTDSMSSETNGMYQGNENDLQYRGGPVSGAAPVLAEDNEAYRGETKGPYRVIDSGAPYHEQYQESMANLARRPSSPVKTTVIRSSKTVPIGISHVMPQSTSSTPPVPPHSRLTDEQNGGDHAQLLGLNTSV</sequence>
<feature type="region of interest" description="Disordered" evidence="5">
    <location>
        <begin position="1315"/>
        <end position="1352"/>
    </location>
</feature>
<dbReference type="SMART" id="SM00723">
    <property type="entry name" value="AMOP"/>
    <property type="match status" value="1"/>
</dbReference>
<dbReference type="OrthoDB" id="9972657at2759"/>
<feature type="transmembrane region" description="Helical" evidence="6">
    <location>
        <begin position="1163"/>
        <end position="1187"/>
    </location>
</feature>
<dbReference type="InterPro" id="IPR051495">
    <property type="entry name" value="Epithelial_Barrier/Signaling"/>
</dbReference>
<comment type="subcellular location">
    <subcellularLocation>
        <location evidence="1">Membrane</location>
    </subcellularLocation>
</comment>
<dbReference type="PROSITE" id="PS50856">
    <property type="entry name" value="AMOP"/>
    <property type="match status" value="1"/>
</dbReference>
<evidence type="ECO:0000256" key="4">
    <source>
        <dbReference type="ARBA" id="ARBA00023136"/>
    </source>
</evidence>
<evidence type="ECO:0000256" key="5">
    <source>
        <dbReference type="SAM" id="MobiDB-lite"/>
    </source>
</evidence>
<feature type="compositionally biased region" description="Polar residues" evidence="5">
    <location>
        <begin position="1224"/>
        <end position="1240"/>
    </location>
</feature>
<dbReference type="InterPro" id="IPR057018">
    <property type="entry name" value="F54D1_6-like_Ig-like"/>
</dbReference>
<organism evidence="10 11">
    <name type="scientific">Onchocerca flexuosa</name>
    <dbReference type="NCBI Taxonomy" id="387005"/>
    <lineage>
        <taxon>Eukaryota</taxon>
        <taxon>Metazoa</taxon>
        <taxon>Ecdysozoa</taxon>
        <taxon>Nematoda</taxon>
        <taxon>Chromadorea</taxon>
        <taxon>Rhabditida</taxon>
        <taxon>Spirurina</taxon>
        <taxon>Spiruromorpha</taxon>
        <taxon>Filarioidea</taxon>
        <taxon>Onchocercidae</taxon>
        <taxon>Onchocerca</taxon>
    </lineage>
</organism>
<keyword evidence="3 6" id="KW-1133">Transmembrane helix</keyword>
<reference evidence="10 11" key="1">
    <citation type="submission" date="2015-12" db="EMBL/GenBank/DDBJ databases">
        <title>Draft genome of the nematode, Onchocerca flexuosa.</title>
        <authorList>
            <person name="Mitreva M."/>
        </authorList>
    </citation>
    <scope>NUCLEOTIDE SEQUENCE [LARGE SCALE GENOMIC DNA]</scope>
    <source>
        <strain evidence="10">Red Deer</strain>
    </source>
</reference>
<proteinExistence type="predicted"/>
<evidence type="ECO:0000256" key="3">
    <source>
        <dbReference type="ARBA" id="ARBA00022989"/>
    </source>
</evidence>
<evidence type="ECO:0008006" key="12">
    <source>
        <dbReference type="Google" id="ProtNLM"/>
    </source>
</evidence>
<dbReference type="Pfam" id="PF06119">
    <property type="entry name" value="NIDO"/>
    <property type="match status" value="1"/>
</dbReference>
<keyword evidence="7" id="KW-0732">Signal</keyword>
<dbReference type="EMBL" id="KZ269985">
    <property type="protein sequence ID" value="OZC10576.1"/>
    <property type="molecule type" value="Genomic_DNA"/>
</dbReference>
<evidence type="ECO:0000256" key="7">
    <source>
        <dbReference type="SAM" id="SignalP"/>
    </source>
</evidence>
<dbReference type="InterPro" id="IPR057019">
    <property type="entry name" value="F54D1_6-like_Ig-like_2"/>
</dbReference>
<dbReference type="Pfam" id="PF24462">
    <property type="entry name" value="Ig_F54D1_6"/>
    <property type="match status" value="1"/>
</dbReference>
<dbReference type="InterPro" id="IPR056075">
    <property type="entry name" value="DUF7658"/>
</dbReference>
<dbReference type="Pfam" id="PF03782">
    <property type="entry name" value="AMOP"/>
    <property type="match status" value="1"/>
</dbReference>
<evidence type="ECO:0000256" key="1">
    <source>
        <dbReference type="ARBA" id="ARBA00004370"/>
    </source>
</evidence>
<dbReference type="PROSITE" id="PS51220">
    <property type="entry name" value="NIDO"/>
    <property type="match status" value="1"/>
</dbReference>